<dbReference type="OrthoDB" id="9812811at2"/>
<evidence type="ECO:0000256" key="11">
    <source>
        <dbReference type="ARBA" id="ARBA00041373"/>
    </source>
</evidence>
<dbReference type="GO" id="GO:0008379">
    <property type="term" value="F:thioredoxin peroxidase activity"/>
    <property type="evidence" value="ECO:0007669"/>
    <property type="project" value="TreeGrafter"/>
</dbReference>
<dbReference type="InterPro" id="IPR050924">
    <property type="entry name" value="Peroxiredoxin_BCP/PrxQ"/>
</dbReference>
<evidence type="ECO:0000256" key="9">
    <source>
        <dbReference type="ARBA" id="ARBA00032824"/>
    </source>
</evidence>
<comment type="function">
    <text evidence="1">Thiol-specific peroxidase that catalyzes the reduction of hydrogen peroxide and organic hydroperoxides to water and alcohols, respectively. Plays a role in cell protection against oxidative stress by detoxifying peroxides and as sensor of hydrogen peroxide-mediated signaling events.</text>
</comment>
<dbReference type="PANTHER" id="PTHR42801">
    <property type="entry name" value="THIOREDOXIN-DEPENDENT PEROXIDE REDUCTASE"/>
    <property type="match status" value="1"/>
</dbReference>
<dbReference type="InterPro" id="IPR036249">
    <property type="entry name" value="Thioredoxin-like_sf"/>
</dbReference>
<evidence type="ECO:0000256" key="6">
    <source>
        <dbReference type="ARBA" id="ARBA00023002"/>
    </source>
</evidence>
<dbReference type="CDD" id="cd03017">
    <property type="entry name" value="PRX_BCP"/>
    <property type="match status" value="1"/>
</dbReference>
<name>A0A402CUD8_9BACT</name>
<dbReference type="KEGG" id="ccot:CCAX7_10140"/>
<dbReference type="Gene3D" id="3.40.30.10">
    <property type="entry name" value="Glutaredoxin"/>
    <property type="match status" value="1"/>
</dbReference>
<dbReference type="InterPro" id="IPR013766">
    <property type="entry name" value="Thioredoxin_domain"/>
</dbReference>
<evidence type="ECO:0000256" key="3">
    <source>
        <dbReference type="ARBA" id="ARBA00013017"/>
    </source>
</evidence>
<dbReference type="Pfam" id="PF00578">
    <property type="entry name" value="AhpC-TSA"/>
    <property type="match status" value="1"/>
</dbReference>
<evidence type="ECO:0000256" key="7">
    <source>
        <dbReference type="ARBA" id="ARBA00023157"/>
    </source>
</evidence>
<evidence type="ECO:0000256" key="13">
    <source>
        <dbReference type="SAM" id="MobiDB-lite"/>
    </source>
</evidence>
<dbReference type="SUPFAM" id="SSF52833">
    <property type="entry name" value="Thioredoxin-like"/>
    <property type="match status" value="1"/>
</dbReference>
<evidence type="ECO:0000313" key="14">
    <source>
        <dbReference type="EMBL" id="BDI28963.1"/>
    </source>
</evidence>
<protein>
    <recommendedName>
        <fullName evidence="3">thioredoxin-dependent peroxiredoxin</fullName>
        <ecNumber evidence="3">1.11.1.24</ecNumber>
    </recommendedName>
    <alternativeName>
        <fullName evidence="11">Bacterioferritin comigratory protein</fullName>
    </alternativeName>
    <alternativeName>
        <fullName evidence="9">Thioredoxin peroxidase</fullName>
    </alternativeName>
</protein>
<comment type="catalytic activity">
    <reaction evidence="12">
        <text>a hydroperoxide + [thioredoxin]-dithiol = an alcohol + [thioredoxin]-disulfide + H2O</text>
        <dbReference type="Rhea" id="RHEA:62620"/>
        <dbReference type="Rhea" id="RHEA-COMP:10698"/>
        <dbReference type="Rhea" id="RHEA-COMP:10700"/>
        <dbReference type="ChEBI" id="CHEBI:15377"/>
        <dbReference type="ChEBI" id="CHEBI:29950"/>
        <dbReference type="ChEBI" id="CHEBI:30879"/>
        <dbReference type="ChEBI" id="CHEBI:35924"/>
        <dbReference type="ChEBI" id="CHEBI:50058"/>
        <dbReference type="EC" id="1.11.1.24"/>
    </reaction>
</comment>
<organism evidence="14 15">
    <name type="scientific">Capsulimonas corticalis</name>
    <dbReference type="NCBI Taxonomy" id="2219043"/>
    <lineage>
        <taxon>Bacteria</taxon>
        <taxon>Bacillati</taxon>
        <taxon>Armatimonadota</taxon>
        <taxon>Armatimonadia</taxon>
        <taxon>Capsulimonadales</taxon>
        <taxon>Capsulimonadaceae</taxon>
        <taxon>Capsulimonas</taxon>
    </lineage>
</organism>
<dbReference type="InterPro" id="IPR024706">
    <property type="entry name" value="Peroxiredoxin_AhpC-typ"/>
</dbReference>
<evidence type="ECO:0000256" key="12">
    <source>
        <dbReference type="ARBA" id="ARBA00049091"/>
    </source>
</evidence>
<dbReference type="GO" id="GO:0045454">
    <property type="term" value="P:cell redox homeostasis"/>
    <property type="evidence" value="ECO:0007669"/>
    <property type="project" value="TreeGrafter"/>
</dbReference>
<feature type="compositionally biased region" description="Basic and acidic residues" evidence="13">
    <location>
        <begin position="1"/>
        <end position="10"/>
    </location>
</feature>
<evidence type="ECO:0000256" key="5">
    <source>
        <dbReference type="ARBA" id="ARBA00022862"/>
    </source>
</evidence>
<evidence type="ECO:0000313" key="15">
    <source>
        <dbReference type="Proteomes" id="UP000287394"/>
    </source>
</evidence>
<dbReference type="Proteomes" id="UP000287394">
    <property type="component" value="Chromosome"/>
</dbReference>
<keyword evidence="6" id="KW-0560">Oxidoreductase</keyword>
<dbReference type="FunFam" id="3.40.30.10:FF:000007">
    <property type="entry name" value="Thioredoxin-dependent thiol peroxidase"/>
    <property type="match status" value="1"/>
</dbReference>
<dbReference type="GO" id="GO:0034599">
    <property type="term" value="P:cellular response to oxidative stress"/>
    <property type="evidence" value="ECO:0007669"/>
    <property type="project" value="TreeGrafter"/>
</dbReference>
<keyword evidence="15" id="KW-1185">Reference proteome</keyword>
<evidence type="ECO:0000256" key="10">
    <source>
        <dbReference type="ARBA" id="ARBA00038489"/>
    </source>
</evidence>
<sequence>MTPPFDDKISPKHSLAAGDRAPDFTATTATGETVRLSERLARGAVVLFFYPKDDSVVCTAEACAFRDSYEAFTAAGAEVIGISRGDGETHRRFAEKNRLPFLLLSDEDGAIRRLYGVRNVLGVIPGRVTFVIGKDGVVRQVFESLLEGQKHVTEALKTLQNSPLE</sequence>
<keyword evidence="4" id="KW-0575">Peroxidase</keyword>
<dbReference type="PIRSF" id="PIRSF000239">
    <property type="entry name" value="AHPC"/>
    <property type="match status" value="1"/>
</dbReference>
<proteinExistence type="inferred from homology"/>
<gene>
    <name evidence="14" type="ORF">CCAX7_10140</name>
</gene>
<dbReference type="PANTHER" id="PTHR42801:SF4">
    <property type="entry name" value="AHPC_TSA FAMILY PROTEIN"/>
    <property type="match status" value="1"/>
</dbReference>
<dbReference type="PROSITE" id="PS51352">
    <property type="entry name" value="THIOREDOXIN_2"/>
    <property type="match status" value="1"/>
</dbReference>
<feature type="region of interest" description="Disordered" evidence="13">
    <location>
        <begin position="1"/>
        <end position="21"/>
    </location>
</feature>
<comment type="subunit">
    <text evidence="2">Monomer.</text>
</comment>
<dbReference type="AlphaFoldDB" id="A0A402CUD8"/>
<dbReference type="EMBL" id="AP025739">
    <property type="protein sequence ID" value="BDI28963.1"/>
    <property type="molecule type" value="Genomic_DNA"/>
</dbReference>
<keyword evidence="5" id="KW-0049">Antioxidant</keyword>
<dbReference type="EC" id="1.11.1.24" evidence="3"/>
<evidence type="ECO:0000256" key="1">
    <source>
        <dbReference type="ARBA" id="ARBA00003330"/>
    </source>
</evidence>
<accession>A0A402CUD8</accession>
<comment type="similarity">
    <text evidence="10">Belongs to the peroxiredoxin family. BCP/PrxQ subfamily.</text>
</comment>
<keyword evidence="8" id="KW-0676">Redox-active center</keyword>
<evidence type="ECO:0000256" key="4">
    <source>
        <dbReference type="ARBA" id="ARBA00022559"/>
    </source>
</evidence>
<keyword evidence="7" id="KW-1015">Disulfide bond</keyword>
<dbReference type="InterPro" id="IPR000866">
    <property type="entry name" value="AhpC/TSA"/>
</dbReference>
<reference evidence="14 15" key="1">
    <citation type="journal article" date="2019" name="Int. J. Syst. Evol. Microbiol.">
        <title>Capsulimonas corticalis gen. nov., sp. nov., an aerobic capsulated bacterium, of a novel bacterial order, Capsulimonadales ord. nov., of the class Armatimonadia of the phylum Armatimonadetes.</title>
        <authorList>
            <person name="Li J."/>
            <person name="Kudo C."/>
            <person name="Tonouchi A."/>
        </authorList>
    </citation>
    <scope>NUCLEOTIDE SEQUENCE [LARGE SCALE GENOMIC DNA]</scope>
    <source>
        <strain evidence="14 15">AX-7</strain>
    </source>
</reference>
<evidence type="ECO:0000256" key="2">
    <source>
        <dbReference type="ARBA" id="ARBA00011245"/>
    </source>
</evidence>
<evidence type="ECO:0000256" key="8">
    <source>
        <dbReference type="ARBA" id="ARBA00023284"/>
    </source>
</evidence>
<dbReference type="RefSeq" id="WP_119321016.1">
    <property type="nucleotide sequence ID" value="NZ_AP025739.1"/>
</dbReference>
<dbReference type="GO" id="GO:0005737">
    <property type="term" value="C:cytoplasm"/>
    <property type="evidence" value="ECO:0007669"/>
    <property type="project" value="TreeGrafter"/>
</dbReference>